<dbReference type="RefSeq" id="WP_187020396.1">
    <property type="nucleotide sequence ID" value="NZ_JACRUK010000047.1"/>
</dbReference>
<name>A0A923N4R0_9FLAO</name>
<keyword evidence="3" id="KW-1185">Reference proteome</keyword>
<protein>
    <submittedName>
        <fullName evidence="2">Glycosyltransferase</fullName>
    </submittedName>
</protein>
<comment type="caution">
    <text evidence="2">The sequence shown here is derived from an EMBL/GenBank/DDBJ whole genome shotgun (WGS) entry which is preliminary data.</text>
</comment>
<dbReference type="SUPFAM" id="SSF53756">
    <property type="entry name" value="UDP-Glycosyltransferase/glycogen phosphorylase"/>
    <property type="match status" value="1"/>
</dbReference>
<evidence type="ECO:0000259" key="1">
    <source>
        <dbReference type="Pfam" id="PF00534"/>
    </source>
</evidence>
<dbReference type="Gene3D" id="3.40.50.2000">
    <property type="entry name" value="Glycogen Phosphorylase B"/>
    <property type="match status" value="2"/>
</dbReference>
<sequence length="365" mass="41599">MTTNRNKVAIISTSLAHGGAERSASLLSFILGDLNFEVHNIVINDRVDYPYAGSLYCLEKEGLKKITFIKKIKKGVALYQYLKLHNIDCIIDHRPRNNLLRELIANWIYGSKKKFSVVHSSQLDNYFPNSVFWSKKLYRNTAKIICVSSAIEKQVQQRFALVNTRMINNPYDFSKIKLEGNCAAKGNYVLYFGRFDDKVKNFGLMLEAYFLSKIYLKGYLLYLMGEGKDLSRIEDLVRNFKLEEYVVVIPFQANPFATVQQARFTVLTSRFEGFPMAIVESLALGTPVIAVDCNSGPREIIKHEQNGLLVENNNAHALSAAMKQLIEDVDLYDFCKFNAAKSVEHLSLSAISKQWEAVLFEQNDK</sequence>
<dbReference type="GO" id="GO:0016757">
    <property type="term" value="F:glycosyltransferase activity"/>
    <property type="evidence" value="ECO:0007669"/>
    <property type="project" value="InterPro"/>
</dbReference>
<dbReference type="InterPro" id="IPR001296">
    <property type="entry name" value="Glyco_trans_1"/>
</dbReference>
<evidence type="ECO:0000313" key="2">
    <source>
        <dbReference type="EMBL" id="MBC5845603.1"/>
    </source>
</evidence>
<evidence type="ECO:0000313" key="3">
    <source>
        <dbReference type="Proteomes" id="UP000641454"/>
    </source>
</evidence>
<dbReference type="Proteomes" id="UP000641454">
    <property type="component" value="Unassembled WGS sequence"/>
</dbReference>
<dbReference type="PANTHER" id="PTHR12526">
    <property type="entry name" value="GLYCOSYLTRANSFERASE"/>
    <property type="match status" value="1"/>
</dbReference>
<dbReference type="Pfam" id="PF00534">
    <property type="entry name" value="Glycos_transf_1"/>
    <property type="match status" value="1"/>
</dbReference>
<proteinExistence type="predicted"/>
<accession>A0A923N4R0</accession>
<dbReference type="PANTHER" id="PTHR12526:SF630">
    <property type="entry name" value="GLYCOSYLTRANSFERASE"/>
    <property type="match status" value="1"/>
</dbReference>
<dbReference type="CDD" id="cd03811">
    <property type="entry name" value="GT4_GT28_WabH-like"/>
    <property type="match status" value="1"/>
</dbReference>
<feature type="domain" description="Glycosyl transferase family 1" evidence="1">
    <location>
        <begin position="183"/>
        <end position="340"/>
    </location>
</feature>
<dbReference type="EMBL" id="JACRUL010000045">
    <property type="protein sequence ID" value="MBC5845603.1"/>
    <property type="molecule type" value="Genomic_DNA"/>
</dbReference>
<organism evidence="2 3">
    <name type="scientific">Flavobacterium muglaense</name>
    <dbReference type="NCBI Taxonomy" id="2764716"/>
    <lineage>
        <taxon>Bacteria</taxon>
        <taxon>Pseudomonadati</taxon>
        <taxon>Bacteroidota</taxon>
        <taxon>Flavobacteriia</taxon>
        <taxon>Flavobacteriales</taxon>
        <taxon>Flavobacteriaceae</taxon>
        <taxon>Flavobacterium</taxon>
    </lineage>
</organism>
<reference evidence="2 3" key="1">
    <citation type="submission" date="2020-08" db="EMBL/GenBank/DDBJ databases">
        <title>Description of novel Flavobacterium F-392 isolate.</title>
        <authorList>
            <person name="Saticioglu I.B."/>
            <person name="Duman M."/>
            <person name="Altun S."/>
        </authorList>
    </citation>
    <scope>NUCLEOTIDE SEQUENCE [LARGE SCALE GENOMIC DNA]</scope>
    <source>
        <strain evidence="2 3">F-392</strain>
    </source>
</reference>
<gene>
    <name evidence="2" type="ORF">H8R25_14315</name>
</gene>
<dbReference type="AlphaFoldDB" id="A0A923N4R0"/>